<comment type="cofactor">
    <cofactor evidence="6 7">
        <name>Mg(2+)</name>
        <dbReference type="ChEBI" id="CHEBI:18420"/>
    </cofactor>
    <text evidence="6 7">Binds 1 Mg(2+) ion per subunit.</text>
</comment>
<feature type="binding site" evidence="6">
    <location>
        <position position="174"/>
    </location>
    <ligand>
        <name>Mg(2+)</name>
        <dbReference type="ChEBI" id="CHEBI:18420"/>
    </ligand>
</feature>
<feature type="binding site" evidence="6">
    <location>
        <position position="223"/>
    </location>
    <ligand>
        <name>Mg(2+)</name>
        <dbReference type="ChEBI" id="CHEBI:18420"/>
    </ligand>
</feature>
<name>A0A1I4R7F8_9HYPH</name>
<feature type="active site" description="Proton acceptor; specific for (S)-substrate epimerization" evidence="5">
    <location>
        <position position="245"/>
    </location>
</feature>
<evidence type="ECO:0000313" key="10">
    <source>
        <dbReference type="Proteomes" id="UP000233491"/>
    </source>
</evidence>
<comment type="caution">
    <text evidence="9">The sequence shown here is derived from an EMBL/GenBank/DDBJ whole genome shotgun (WGS) entry which is preliminary data.</text>
</comment>
<comment type="similarity">
    <text evidence="1 7">Belongs to the mandelate racemase/muconate lactonizing enzyme family.</text>
</comment>
<dbReference type="PANTHER" id="PTHR48080">
    <property type="entry name" value="D-GALACTONATE DEHYDRATASE-RELATED"/>
    <property type="match status" value="1"/>
</dbReference>
<feature type="binding site" evidence="6">
    <location>
        <position position="200"/>
    </location>
    <ligand>
        <name>Mg(2+)</name>
        <dbReference type="ChEBI" id="CHEBI:18420"/>
    </ligand>
</feature>
<keyword evidence="10" id="KW-1185">Reference proteome</keyword>
<feature type="active site" description="Proton acceptor; specific for (R)-substrate epimerization" evidence="5">
    <location>
        <position position="149"/>
    </location>
</feature>
<keyword evidence="3 6" id="KW-0460">Magnesium</keyword>
<dbReference type="EMBL" id="PJNW01000002">
    <property type="protein sequence ID" value="PKR90144.1"/>
    <property type="molecule type" value="Genomic_DNA"/>
</dbReference>
<dbReference type="PANTHER" id="PTHR48080:SF3">
    <property type="entry name" value="ENOLASE SUPERFAMILY MEMBER DDB_G0284701"/>
    <property type="match status" value="1"/>
</dbReference>
<organism evidence="9 10">
    <name type="scientific">Pleomorphomonas diazotrophica</name>
    <dbReference type="NCBI Taxonomy" id="1166257"/>
    <lineage>
        <taxon>Bacteria</taxon>
        <taxon>Pseudomonadati</taxon>
        <taxon>Pseudomonadota</taxon>
        <taxon>Alphaproteobacteria</taxon>
        <taxon>Hyphomicrobiales</taxon>
        <taxon>Pleomorphomonadaceae</taxon>
        <taxon>Pleomorphomonas</taxon>
    </lineage>
</organism>
<evidence type="ECO:0000256" key="2">
    <source>
        <dbReference type="ARBA" id="ARBA00022723"/>
    </source>
</evidence>
<dbReference type="AlphaFoldDB" id="A0A1I4R7F8"/>
<dbReference type="InterPro" id="IPR034593">
    <property type="entry name" value="DgoD-like"/>
</dbReference>
<dbReference type="InterPro" id="IPR013342">
    <property type="entry name" value="Mandelate_racemase_C"/>
</dbReference>
<dbReference type="SUPFAM" id="SSF54826">
    <property type="entry name" value="Enolase N-terminal domain-like"/>
    <property type="match status" value="1"/>
</dbReference>
<dbReference type="Pfam" id="PF13378">
    <property type="entry name" value="MR_MLE_C"/>
    <property type="match status" value="1"/>
</dbReference>
<reference evidence="9 10" key="1">
    <citation type="submission" date="2017-12" db="EMBL/GenBank/DDBJ databases">
        <title>Anaerobic carbon monoxide metabolism by Pleomorphomonas carboxyditropha sp. nov., a new mesophilic hydrogenogenic carboxidotroph.</title>
        <authorList>
            <person name="Esquivel-Elizondo S."/>
            <person name="Krajmalnik-Brown R."/>
        </authorList>
    </citation>
    <scope>NUCLEOTIDE SEQUENCE [LARGE SCALE GENOMIC DNA]</scope>
    <source>
        <strain evidence="9 10">R5-392</strain>
    </source>
</reference>
<feature type="domain" description="Mandelate racemase/muconate lactonizing enzyme C-terminal" evidence="8">
    <location>
        <begin position="130"/>
        <end position="221"/>
    </location>
</feature>
<proteinExistence type="inferred from homology"/>
<accession>A0A1I4R7F8</accession>
<evidence type="ECO:0000259" key="8">
    <source>
        <dbReference type="SMART" id="SM00922"/>
    </source>
</evidence>
<dbReference type="InterPro" id="IPR034603">
    <property type="entry name" value="Dipeptide_epimerase"/>
</dbReference>
<dbReference type="SFLD" id="SFLDG00180">
    <property type="entry name" value="muconate_cycloisomerase"/>
    <property type="match status" value="1"/>
</dbReference>
<dbReference type="EC" id="5.1.1.-" evidence="7"/>
<dbReference type="SUPFAM" id="SSF51604">
    <property type="entry name" value="Enolase C-terminal domain-like"/>
    <property type="match status" value="1"/>
</dbReference>
<keyword evidence="4 7" id="KW-0413">Isomerase</keyword>
<evidence type="ECO:0000256" key="1">
    <source>
        <dbReference type="ARBA" id="ARBA00008031"/>
    </source>
</evidence>
<dbReference type="InterPro" id="IPR029017">
    <property type="entry name" value="Enolase-like_N"/>
</dbReference>
<protein>
    <recommendedName>
        <fullName evidence="7">Dipeptide epimerase</fullName>
        <ecNumber evidence="7">5.1.1.-</ecNumber>
    </recommendedName>
</protein>
<dbReference type="InterPro" id="IPR013341">
    <property type="entry name" value="Mandelate_racemase_N_dom"/>
</dbReference>
<evidence type="ECO:0000313" key="9">
    <source>
        <dbReference type="EMBL" id="PKR90144.1"/>
    </source>
</evidence>
<evidence type="ECO:0000256" key="3">
    <source>
        <dbReference type="ARBA" id="ARBA00022842"/>
    </source>
</evidence>
<evidence type="ECO:0000256" key="5">
    <source>
        <dbReference type="PIRSR" id="PIRSR634603-1"/>
    </source>
</evidence>
<dbReference type="Gene3D" id="3.30.390.10">
    <property type="entry name" value="Enolase-like, N-terminal domain"/>
    <property type="match status" value="1"/>
</dbReference>
<dbReference type="NCBIfam" id="NF042940">
    <property type="entry name" value="racemase_DgcA"/>
    <property type="match status" value="1"/>
</dbReference>
<dbReference type="Proteomes" id="UP000233491">
    <property type="component" value="Unassembled WGS sequence"/>
</dbReference>
<dbReference type="OrthoDB" id="9782675at2"/>
<evidence type="ECO:0000256" key="6">
    <source>
        <dbReference type="PIRSR" id="PIRSR634603-3"/>
    </source>
</evidence>
<dbReference type="SMART" id="SM00922">
    <property type="entry name" value="MR_MLE"/>
    <property type="match status" value="1"/>
</dbReference>
<keyword evidence="2 6" id="KW-0479">Metal-binding</keyword>
<dbReference type="GO" id="GO:0046872">
    <property type="term" value="F:metal ion binding"/>
    <property type="evidence" value="ECO:0007669"/>
    <property type="project" value="UniProtKB-KW"/>
</dbReference>
<dbReference type="RefSeq" id="WP_101287241.1">
    <property type="nucleotide sequence ID" value="NZ_FOUQ01000001.1"/>
</dbReference>
<dbReference type="SFLD" id="SFLDS00001">
    <property type="entry name" value="Enolase"/>
    <property type="match status" value="1"/>
</dbReference>
<dbReference type="InterPro" id="IPR036849">
    <property type="entry name" value="Enolase-like_C_sf"/>
</dbReference>
<sequence>MRKLSIAVERFPIAGTFTISRGSKTEAVVVVASISEGAVSGRGEGVPYAHYGESVDSVIAEIESARDFIEKGGDRFALRNTLAPGAARNALDCALIDLEAKATQRGVAHLLGLPPLEPVNTAFTISLDSVEAMAAAARSASDRPTLKVKLGGDGGRERLVAIRRAAPRSRIIVDANEGWTPEMFPDMMEACIELGVAMIEQPLPADSDDYLIEAKRPVPVCADESAHTSADIKRLVGRYDAVNVKLDKTGGLTEALDMIAAAEEEGLIVMVGCMVSSSLAMAPAFVAAQRAQYADIDGPLLLARDRLPGLMFSGSIVHPPYPDLWG</sequence>
<evidence type="ECO:0000256" key="4">
    <source>
        <dbReference type="ARBA" id="ARBA00023235"/>
    </source>
</evidence>
<evidence type="ECO:0000256" key="7">
    <source>
        <dbReference type="RuleBase" id="RU366006"/>
    </source>
</evidence>
<dbReference type="Gene3D" id="3.20.20.120">
    <property type="entry name" value="Enolase-like C-terminal domain"/>
    <property type="match status" value="1"/>
</dbReference>
<dbReference type="GO" id="GO:0016855">
    <property type="term" value="F:racemase and epimerase activity, acting on amino acids and derivatives"/>
    <property type="evidence" value="ECO:0007669"/>
    <property type="project" value="UniProtKB-UniRule"/>
</dbReference>
<dbReference type="Pfam" id="PF02746">
    <property type="entry name" value="MR_MLE_N"/>
    <property type="match status" value="1"/>
</dbReference>
<gene>
    <name evidence="9" type="ORF">CXZ10_01770</name>
</gene>
<dbReference type="CDD" id="cd03319">
    <property type="entry name" value="L-Ala-DL-Glu_epimerase"/>
    <property type="match status" value="1"/>
</dbReference>
<dbReference type="SFLD" id="SFLDF00010">
    <property type="entry name" value="dipeptide_epimerase"/>
    <property type="match status" value="1"/>
</dbReference>
<dbReference type="InterPro" id="IPR029065">
    <property type="entry name" value="Enolase_C-like"/>
</dbReference>